<dbReference type="InterPro" id="IPR000073">
    <property type="entry name" value="AB_hydrolase_1"/>
</dbReference>
<dbReference type="Pfam" id="PF00561">
    <property type="entry name" value="Abhydrolase_1"/>
    <property type="match status" value="1"/>
</dbReference>
<comment type="caution">
    <text evidence="3">The sequence shown here is derived from an EMBL/GenBank/DDBJ whole genome shotgun (WGS) entry which is preliminary data.</text>
</comment>
<gene>
    <name evidence="3" type="ORF">FKG95_05935</name>
</gene>
<evidence type="ECO:0000313" key="4">
    <source>
        <dbReference type="Proteomes" id="UP000315252"/>
    </source>
</evidence>
<dbReference type="Gene3D" id="3.40.50.1820">
    <property type="entry name" value="alpha/beta hydrolase"/>
    <property type="match status" value="1"/>
</dbReference>
<protein>
    <submittedName>
        <fullName evidence="3">Haloalkane dehalogenase</fullName>
        <ecNumber evidence="3">3.8.1.5</ecNumber>
    </submittedName>
</protein>
<dbReference type="PANTHER" id="PTHR43329">
    <property type="entry name" value="EPOXIDE HYDROLASE"/>
    <property type="match status" value="1"/>
</dbReference>
<dbReference type="SUPFAM" id="SSF53474">
    <property type="entry name" value="alpha/beta-Hydrolases"/>
    <property type="match status" value="1"/>
</dbReference>
<reference evidence="3 4" key="1">
    <citation type="submission" date="2019-06" db="EMBL/GenBank/DDBJ databases">
        <title>Whole genome sequence for Rhodospirillaceae sp. R148.</title>
        <authorList>
            <person name="Wang G."/>
        </authorList>
    </citation>
    <scope>NUCLEOTIDE SEQUENCE [LARGE SCALE GENOMIC DNA]</scope>
    <source>
        <strain evidence="3 4">R148</strain>
    </source>
</reference>
<dbReference type="RefSeq" id="WP_142895411.1">
    <property type="nucleotide sequence ID" value="NZ_ML660053.1"/>
</dbReference>
<dbReference type="NCBIfam" id="NF002938">
    <property type="entry name" value="PRK03592.1"/>
    <property type="match status" value="1"/>
</dbReference>
<dbReference type="EC" id="3.8.1.5" evidence="3"/>
<dbReference type="InterPro" id="IPR000639">
    <property type="entry name" value="Epox_hydrolase-like"/>
</dbReference>
<proteinExistence type="predicted"/>
<dbReference type="Proteomes" id="UP000315252">
    <property type="component" value="Unassembled WGS sequence"/>
</dbReference>
<keyword evidence="4" id="KW-1185">Reference proteome</keyword>
<evidence type="ECO:0000259" key="2">
    <source>
        <dbReference type="Pfam" id="PF00561"/>
    </source>
</evidence>
<dbReference type="GO" id="GO:0018786">
    <property type="term" value="F:haloalkane dehalogenase activity"/>
    <property type="evidence" value="ECO:0007669"/>
    <property type="project" value="UniProtKB-EC"/>
</dbReference>
<keyword evidence="1 3" id="KW-0378">Hydrolase</keyword>
<dbReference type="AlphaFoldDB" id="A0A545TX59"/>
<evidence type="ECO:0000256" key="1">
    <source>
        <dbReference type="ARBA" id="ARBA00022801"/>
    </source>
</evidence>
<sequence length="297" mass="33295">MRKTLEPHDHATRAVKGVKMAYTEAGEGAPIWLLHGNPTSSYIWRNIIPHIEDLGHCIAPDLVGMGHSEKLPESGPDRYSYKEHREYLFGLFDALGEVDDVILVLHDWGAVFGFEWARTHPGAVRGIAFMEPLVMPLTWELFPAAASDAFKALRSPAGEQMCLTENFFVEQVIPMAVMRDLEPEEMDAYRAPYPDPGEGRRPTLTFPREIPIDGDPSELAAILEANCEWLASSDIPKLFIRADPGMMVTGKVAERCRSFPNQREVVVKGAHYVQEDSPDEIGTALADWIREEVEPDR</sequence>
<evidence type="ECO:0000313" key="3">
    <source>
        <dbReference type="EMBL" id="TQV81780.1"/>
    </source>
</evidence>
<name>A0A545TX59_9PROT</name>
<dbReference type="PRINTS" id="PR00412">
    <property type="entry name" value="EPOXHYDRLASE"/>
</dbReference>
<feature type="domain" description="AB hydrolase-1" evidence="2">
    <location>
        <begin position="30"/>
        <end position="278"/>
    </location>
</feature>
<accession>A0A545TX59</accession>
<dbReference type="InterPro" id="IPR029058">
    <property type="entry name" value="AB_hydrolase_fold"/>
</dbReference>
<dbReference type="OrthoDB" id="9804723at2"/>
<organism evidence="3 4">
    <name type="scientific">Denitrobaculum tricleocarpae</name>
    <dbReference type="NCBI Taxonomy" id="2591009"/>
    <lineage>
        <taxon>Bacteria</taxon>
        <taxon>Pseudomonadati</taxon>
        <taxon>Pseudomonadota</taxon>
        <taxon>Alphaproteobacteria</taxon>
        <taxon>Rhodospirillales</taxon>
        <taxon>Rhodospirillaceae</taxon>
        <taxon>Denitrobaculum</taxon>
    </lineage>
</organism>
<dbReference type="EMBL" id="VHSH01000002">
    <property type="protein sequence ID" value="TQV81780.1"/>
    <property type="molecule type" value="Genomic_DNA"/>
</dbReference>